<comment type="caution">
    <text evidence="1">The sequence shown here is derived from an EMBL/GenBank/DDBJ whole genome shotgun (WGS) entry which is preliminary data.</text>
</comment>
<evidence type="ECO:0000313" key="2">
    <source>
        <dbReference type="Proteomes" id="UP000178305"/>
    </source>
</evidence>
<name>A0A1F6AS43_9BACT</name>
<protein>
    <submittedName>
        <fullName evidence="1">Uncharacterized protein</fullName>
    </submittedName>
</protein>
<gene>
    <name evidence="1" type="ORF">A3A64_01720</name>
</gene>
<dbReference type="AlphaFoldDB" id="A0A1F6AS43"/>
<dbReference type="EMBL" id="MFJY01000046">
    <property type="protein sequence ID" value="OGG27506.1"/>
    <property type="molecule type" value="Genomic_DNA"/>
</dbReference>
<reference evidence="1 2" key="1">
    <citation type="journal article" date="2016" name="Nat. Commun.">
        <title>Thousands of microbial genomes shed light on interconnected biogeochemical processes in an aquifer system.</title>
        <authorList>
            <person name="Anantharaman K."/>
            <person name="Brown C.T."/>
            <person name="Hug L.A."/>
            <person name="Sharon I."/>
            <person name="Castelle C.J."/>
            <person name="Probst A.J."/>
            <person name="Thomas B.C."/>
            <person name="Singh A."/>
            <person name="Wilkins M.J."/>
            <person name="Karaoz U."/>
            <person name="Brodie E.L."/>
            <person name="Williams K.H."/>
            <person name="Hubbard S.S."/>
            <person name="Banfield J.F."/>
        </authorList>
    </citation>
    <scope>NUCLEOTIDE SEQUENCE [LARGE SCALE GENOMIC DNA]</scope>
</reference>
<organism evidence="1 2">
    <name type="scientific">Candidatus Gottesmanbacteria bacterium RIFCSPLOWO2_01_FULL_48_11</name>
    <dbReference type="NCBI Taxonomy" id="1798395"/>
    <lineage>
        <taxon>Bacteria</taxon>
        <taxon>Candidatus Gottesmaniibacteriota</taxon>
    </lineage>
</organism>
<evidence type="ECO:0000313" key="1">
    <source>
        <dbReference type="EMBL" id="OGG27506.1"/>
    </source>
</evidence>
<dbReference type="Proteomes" id="UP000178305">
    <property type="component" value="Unassembled WGS sequence"/>
</dbReference>
<sequence length="380" mass="43342">MGTHPNGLKTFDWTRTDCDIWMFNEAPTAKKANGELMYPKTDVVFQLHHEAIWKNPKNRNDKDHFQWLTSGKTPTVYMQEQYSDVPKSVRYPIDRVLSLTKNVRLVVNGKEKSFKYFSSSPDFALALVAYIWKQGRKYKRVEVHGIELETESEYQYQKTGFGFWTGYLAALGIELVLYNKIFDAPVYGYEGDVAVTSAQIEQRIADLTQELGDEKDQYSQEAKVLLDSLSGLLRQDISVAIQAELNQITKRSEHAGILNGKIKESQRYLEKARAMEQKAGASVFAMGEFDGTRIAYNKQYLEARQQALMLNAGISPLLKRLLNLKKGSQKRQRVLDEFGAKVAELMNKNMLLLHVAGAIQENQYYIDSLKLSIRSAGGRR</sequence>
<proteinExistence type="predicted"/>
<accession>A0A1F6AS43</accession>